<dbReference type="Proteomes" id="UP000184111">
    <property type="component" value="Unassembled WGS sequence"/>
</dbReference>
<evidence type="ECO:0000313" key="2">
    <source>
        <dbReference type="Proteomes" id="UP000184111"/>
    </source>
</evidence>
<dbReference type="EMBL" id="FRBI01000005">
    <property type="protein sequence ID" value="SHL67084.1"/>
    <property type="molecule type" value="Genomic_DNA"/>
</dbReference>
<evidence type="ECO:0000313" key="1">
    <source>
        <dbReference type="EMBL" id="SHL67084.1"/>
    </source>
</evidence>
<name>A0A1M7CIQ7_9ACTN</name>
<protein>
    <submittedName>
        <fullName evidence="1">Uncharacterized protein</fullName>
    </submittedName>
</protein>
<accession>A0A1M7CIQ7</accession>
<dbReference type="STRING" id="310782.SAMN05216499_105251"/>
<dbReference type="AlphaFoldDB" id="A0A1M7CIQ7"/>
<sequence length="154" mass="16987">MCARCSRGHLEDGKDYYILALVACGVLDGTDAAFRIGGFGRDDWVFDVGYDMSAFVEELPRLINALRSGREVELDLYSQGVERTLTFSPDGDRVLIKCVSRTSWVPQPEVEVCDASDLLGMCVRLAHDFAGAVGAVAPAIARLEPFDRWRRGKV</sequence>
<reference evidence="1 2" key="1">
    <citation type="submission" date="2016-11" db="EMBL/GenBank/DDBJ databases">
        <authorList>
            <person name="Jaros S."/>
            <person name="Januszkiewicz K."/>
            <person name="Wedrychowicz H."/>
        </authorList>
    </citation>
    <scope>NUCLEOTIDE SEQUENCE [LARGE SCALE GENOMIC DNA]</scope>
    <source>
        <strain evidence="1 2">CGMCC 4.2025</strain>
    </source>
</reference>
<keyword evidence="2" id="KW-1185">Reference proteome</keyword>
<organism evidence="1 2">
    <name type="scientific">Actinacidiphila paucisporea</name>
    <dbReference type="NCBI Taxonomy" id="310782"/>
    <lineage>
        <taxon>Bacteria</taxon>
        <taxon>Bacillati</taxon>
        <taxon>Actinomycetota</taxon>
        <taxon>Actinomycetes</taxon>
        <taxon>Kitasatosporales</taxon>
        <taxon>Streptomycetaceae</taxon>
        <taxon>Actinacidiphila</taxon>
    </lineage>
</organism>
<gene>
    <name evidence="1" type="ORF">SAMN05216499_105251</name>
</gene>
<proteinExistence type="predicted"/>